<dbReference type="Ensembl" id="ENSOCUT00000052521.1">
    <property type="protein sequence ID" value="ENSOCUP00000048182.1"/>
    <property type="gene ID" value="ENSOCUG00000016509.4"/>
</dbReference>
<dbReference type="PANTHER" id="PTHR45785">
    <property type="entry name" value="COMPLEMENT FACTOR H-RELATED"/>
    <property type="match status" value="1"/>
</dbReference>
<dbReference type="GO" id="GO:0005615">
    <property type="term" value="C:extracellular space"/>
    <property type="evidence" value="ECO:0007669"/>
    <property type="project" value="TreeGrafter"/>
</dbReference>
<keyword evidence="11" id="KW-0325">Glycoprotein</keyword>
<feature type="domain" description="Sushi" evidence="16">
    <location>
        <begin position="264"/>
        <end position="321"/>
    </location>
</feature>
<feature type="domain" description="Sushi" evidence="16">
    <location>
        <begin position="19"/>
        <end position="82"/>
    </location>
</feature>
<keyword evidence="4" id="KW-0765">Sulfation</keyword>
<feature type="domain" description="Sushi" evidence="16">
    <location>
        <begin position="628"/>
        <end position="686"/>
    </location>
</feature>
<protein>
    <recommendedName>
        <fullName evidence="13">Complement factor H</fullName>
    </recommendedName>
</protein>
<feature type="chain" id="PRO_5023888536" description="Complement factor H" evidence="15">
    <location>
        <begin position="19"/>
        <end position="1806"/>
    </location>
</feature>
<comment type="subcellular location">
    <subcellularLocation>
        <location evidence="1">Secreted</location>
    </subcellularLocation>
</comment>
<evidence type="ECO:0000313" key="17">
    <source>
        <dbReference type="Ensembl" id="ENSOCUP00000048182.1"/>
    </source>
</evidence>
<feature type="domain" description="Sushi" evidence="16">
    <location>
        <begin position="207"/>
        <end position="263"/>
    </location>
</feature>
<feature type="domain" description="Sushi" evidence="16">
    <location>
        <begin position="1479"/>
        <end position="1543"/>
    </location>
</feature>
<feature type="domain" description="Sushi" evidence="16">
    <location>
        <begin position="445"/>
        <end position="506"/>
    </location>
</feature>
<dbReference type="GO" id="GO:0007596">
    <property type="term" value="P:blood coagulation"/>
    <property type="evidence" value="ECO:0007669"/>
    <property type="project" value="UniProtKB-ARBA"/>
</dbReference>
<feature type="domain" description="Sushi" evidence="16">
    <location>
        <begin position="566"/>
        <end position="625"/>
    </location>
</feature>
<feature type="disulfide bond" evidence="14">
    <location>
        <begin position="114"/>
        <end position="141"/>
    </location>
</feature>
<feature type="domain" description="Sushi" evidence="16">
    <location>
        <begin position="1676"/>
        <end position="1734"/>
    </location>
</feature>
<feature type="disulfide bond" evidence="14">
    <location>
        <begin position="630"/>
        <end position="673"/>
    </location>
</feature>
<evidence type="ECO:0000256" key="6">
    <source>
        <dbReference type="ARBA" id="ARBA00022729"/>
    </source>
</evidence>
<name>A0A5F9DPA3_RABIT</name>
<evidence type="ECO:0000256" key="8">
    <source>
        <dbReference type="ARBA" id="ARBA00022859"/>
    </source>
</evidence>
<evidence type="ECO:0000256" key="3">
    <source>
        <dbReference type="ARBA" id="ARBA00022588"/>
    </source>
</evidence>
<evidence type="ECO:0000256" key="14">
    <source>
        <dbReference type="PROSITE-ProRule" id="PRU00302"/>
    </source>
</evidence>
<comment type="caution">
    <text evidence="14">Lacks conserved residue(s) required for the propagation of feature annotation.</text>
</comment>
<feature type="disulfide bond" evidence="14">
    <location>
        <begin position="1179"/>
        <end position="1222"/>
    </location>
</feature>
<dbReference type="InParanoid" id="A0A5F9DPA3"/>
<dbReference type="FunFam" id="2.10.70.10:FF:000026">
    <property type="entry name" value="Complement inhibitory factor H"/>
    <property type="match status" value="4"/>
</dbReference>
<evidence type="ECO:0000256" key="10">
    <source>
        <dbReference type="ARBA" id="ARBA00023162"/>
    </source>
</evidence>
<dbReference type="SMART" id="SM00032">
    <property type="entry name" value="CCP"/>
    <property type="match status" value="29"/>
</dbReference>
<dbReference type="Bgee" id="ENSOCUG00000016509">
    <property type="expression patterns" value="Expressed in liver and 17 other cell types or tissues"/>
</dbReference>
<feature type="domain" description="Sushi" evidence="16">
    <location>
        <begin position="144"/>
        <end position="206"/>
    </location>
</feature>
<feature type="domain" description="Sushi" evidence="16">
    <location>
        <begin position="1300"/>
        <end position="1357"/>
    </location>
</feature>
<keyword evidence="9 14" id="KW-1015">Disulfide bond</keyword>
<reference evidence="17" key="3">
    <citation type="submission" date="2025-09" db="UniProtKB">
        <authorList>
            <consortium name="Ensembl"/>
        </authorList>
    </citation>
    <scope>IDENTIFICATION</scope>
    <source>
        <strain evidence="17">Thorbecke</strain>
    </source>
</reference>
<feature type="disulfide bond" evidence="14">
    <location>
        <begin position="177"/>
        <end position="204"/>
    </location>
</feature>
<comment type="function">
    <text evidence="12">Glycoprotein that plays an essential role in maintaining a well-balanced immune response by modulating complement activation. Acts as a soluble inhibitor of complement, where its binding to self markers such as glycan structures prevents complement activation and amplification on cell surfaces. Accelerates the decay of the complement alternative pathway (AP) C3 convertase C3bBb, thus preventing local formation of more C3b, the central player of the complement amplification loop. As a cofactor of the serine protease factor I, CFH also regulates proteolytic degradation of already-deposited C3b. In addition, mediates several cellular responses through interaction with specific receptors. For example, interacts with CR3/ITGAM receptor and thereby mediates the adhesion of human neutrophils to different pathogens. In turn, these pathogens are phagocytosed and destroyed.</text>
</comment>
<keyword evidence="8" id="KW-0391">Immunity</keyword>
<evidence type="ECO:0000256" key="7">
    <source>
        <dbReference type="ARBA" id="ARBA00022737"/>
    </source>
</evidence>
<dbReference type="FunFam" id="2.10.70.10:FF:000054">
    <property type="entry name" value="Complement inhibitory factor H"/>
    <property type="match status" value="3"/>
</dbReference>
<dbReference type="GO" id="GO:0001851">
    <property type="term" value="F:complement component C3b binding"/>
    <property type="evidence" value="ECO:0007669"/>
    <property type="project" value="TreeGrafter"/>
</dbReference>
<feature type="disulfide bond" evidence="14">
    <location>
        <begin position="568"/>
        <end position="611"/>
    </location>
</feature>
<dbReference type="SUPFAM" id="SSF57535">
    <property type="entry name" value="Complement control module/SCR domain"/>
    <property type="match status" value="24"/>
</dbReference>
<keyword evidence="5 14" id="KW-0768">Sushi</keyword>
<evidence type="ECO:0000256" key="12">
    <source>
        <dbReference type="ARBA" id="ARBA00055185"/>
    </source>
</evidence>
<evidence type="ECO:0000256" key="15">
    <source>
        <dbReference type="SAM" id="SignalP"/>
    </source>
</evidence>
<accession>A0A5F9DPA3</accession>
<dbReference type="GeneTree" id="ENSGT00940000154386"/>
<dbReference type="Proteomes" id="UP000001811">
    <property type="component" value="Chromosome 16"/>
</dbReference>
<evidence type="ECO:0000256" key="2">
    <source>
        <dbReference type="ARBA" id="ARBA00022525"/>
    </source>
</evidence>
<feature type="domain" description="Sushi" evidence="16">
    <location>
        <begin position="1239"/>
        <end position="1297"/>
    </location>
</feature>
<keyword evidence="6 15" id="KW-0732">Signal</keyword>
<reference evidence="17" key="2">
    <citation type="submission" date="2025-08" db="UniProtKB">
        <authorList>
            <consortium name="Ensembl"/>
        </authorList>
    </citation>
    <scope>IDENTIFICATION</scope>
    <source>
        <strain evidence="17">Thorbecke</strain>
    </source>
</reference>
<organism evidence="17 18">
    <name type="scientific">Oryctolagus cuniculus</name>
    <name type="common">Rabbit</name>
    <dbReference type="NCBI Taxonomy" id="9986"/>
    <lineage>
        <taxon>Eukaryota</taxon>
        <taxon>Metazoa</taxon>
        <taxon>Chordata</taxon>
        <taxon>Craniata</taxon>
        <taxon>Vertebrata</taxon>
        <taxon>Euteleostomi</taxon>
        <taxon>Mammalia</taxon>
        <taxon>Eutheria</taxon>
        <taxon>Euarchontoglires</taxon>
        <taxon>Glires</taxon>
        <taxon>Lagomorpha</taxon>
        <taxon>Leporidae</taxon>
        <taxon>Oryctolagus</taxon>
    </lineage>
</organism>
<dbReference type="EMBL" id="AAGW02054077">
    <property type="status" value="NOT_ANNOTATED_CDS"/>
    <property type="molecule type" value="Genomic_DNA"/>
</dbReference>
<feature type="domain" description="Sushi" evidence="16">
    <location>
        <begin position="1420"/>
        <end position="1477"/>
    </location>
</feature>
<evidence type="ECO:0000256" key="4">
    <source>
        <dbReference type="ARBA" id="ARBA00022641"/>
    </source>
</evidence>
<dbReference type="CDD" id="cd00033">
    <property type="entry name" value="CCP"/>
    <property type="match status" value="18"/>
</dbReference>
<feature type="disulfide bond" evidence="14">
    <location>
        <begin position="1678"/>
        <end position="1721"/>
    </location>
</feature>
<dbReference type="GO" id="GO:0006957">
    <property type="term" value="P:complement activation, alternative pathway"/>
    <property type="evidence" value="ECO:0007669"/>
    <property type="project" value="UniProtKB-KW"/>
</dbReference>
<feature type="domain" description="Sushi" evidence="16">
    <location>
        <begin position="997"/>
        <end position="1054"/>
    </location>
</feature>
<keyword evidence="3" id="KW-0399">Innate immunity</keyword>
<gene>
    <name evidence="17" type="primary">LOC100340175</name>
</gene>
<evidence type="ECO:0000256" key="13">
    <source>
        <dbReference type="ARBA" id="ARBA00073358"/>
    </source>
</evidence>
<feature type="domain" description="Sushi" evidence="16">
    <location>
        <begin position="83"/>
        <end position="143"/>
    </location>
</feature>
<evidence type="ECO:0000256" key="11">
    <source>
        <dbReference type="ARBA" id="ARBA00023180"/>
    </source>
</evidence>
<dbReference type="InterPro" id="IPR035976">
    <property type="entry name" value="Sushi/SCR/CCP_sf"/>
</dbReference>
<evidence type="ECO:0000256" key="9">
    <source>
        <dbReference type="ARBA" id="ARBA00023157"/>
    </source>
</evidence>
<dbReference type="InterPro" id="IPR000436">
    <property type="entry name" value="Sushi_SCR_CCP_dom"/>
</dbReference>
<proteinExistence type="predicted"/>
<feature type="domain" description="Sushi" evidence="16">
    <location>
        <begin position="868"/>
        <end position="932"/>
    </location>
</feature>
<feature type="domain" description="Sushi" evidence="16">
    <location>
        <begin position="1117"/>
        <end position="1176"/>
    </location>
</feature>
<dbReference type="FunCoup" id="A0A5F9DPA3">
    <property type="interactions" value="56"/>
</dbReference>
<evidence type="ECO:0000259" key="16">
    <source>
        <dbReference type="PROSITE" id="PS50923"/>
    </source>
</evidence>
<keyword evidence="18" id="KW-1185">Reference proteome</keyword>
<feature type="domain" description="Sushi" evidence="16">
    <location>
        <begin position="386"/>
        <end position="443"/>
    </location>
</feature>
<keyword evidence="7" id="KW-0677">Repeat</keyword>
<evidence type="ECO:0000256" key="1">
    <source>
        <dbReference type="ARBA" id="ARBA00004613"/>
    </source>
</evidence>
<feature type="domain" description="Sushi" evidence="16">
    <location>
        <begin position="689"/>
        <end position="746"/>
    </location>
</feature>
<keyword evidence="10" id="KW-0179">Complement alternate pathway</keyword>
<feature type="domain" description="Sushi" evidence="16">
    <location>
        <begin position="809"/>
        <end position="866"/>
    </location>
</feature>
<dbReference type="PROSITE" id="PS50923">
    <property type="entry name" value="SUSHI"/>
    <property type="match status" value="21"/>
</dbReference>
<sequence>MRLPAKVLWFVICTVCVAQDCKEPPPKKNIEILSGSWNEQTYPEGTQAVYKCRPGYRTLGTIVMTCRNGEWVAVNPARVCRKKPCGHPGDTPFGSFHLAVGNEFEFGAKVVYTCNEGYRMLGDIDYRECAVDGWTNDIPLCEVVKCLPVKEPENGKIISELEPDQEYFFGQVIQFECNSGFKLDGDKQIHCSENGIWSGIKPQCVEISCNSPVITNGHSLSQKKIYKKNERFQYKCNPGFEYTERGDAVCTSSGWSPEPSCKEVTCNAPYIPNGSYLPKRIQHRTGDEIKYECKTGFYPATRGNTARCTGSGWVPGPRCSLKPCDFPQINHGRLYYEDRYRPYFPVAVGNYYSYHCNPNFVTPSNSYWDYIHCTKEGWSPKVPCLRKCTFSYVENGYRPSSERPYLQNESVKVDCYPGYSLPNEQTEITCTENGWSPLPKCIRVKTCSKLDIEVENGFMSEFDFTYALNRKTEYRCKPGYVTTDGETSGSVTCLQSGWSHQPTCIKSCDMPVFENSRAKNNSIWYKLGDQLDYECHDGYENTDGHTKGTIECGYSGWTDLPTCYERECRVPQVGKEVFVIDPKNEKYRAGDVLKFTCRAGLRRVGPDSIQCYHFGWSPNVPTCKGQVQSCSSPPQLLNGQVKGIKKEEYEHSEVVEYVCNSKFLLKGPHKIECVDGNWTTLPTCIEEESTCGDIPELEHGYVEPSAPPYHHGDSVAFSCRETFTMIGHRSITCINGTWTQLPQCVATDQLEKCVVPDSIASETNLSSKNEYNHNSNVSYRCWGKSGNKHSICINGRWDPKLTCTEVKIQLCPPPPQIPYSQNVTTTVNYQDGEKMSILCQENYLIQGAEEIVCKDGRWQSIPRCAEKSPCSKPPDVDHGRIRSSIFPEEGEGRVYPHGTKLSYVCEDGFSISGGDGITCHMGKWSSPPLCVVKPCDFPQINHGRLYYEDRYRPYFPVAVGNYYSYHCNPDFVTPSNSYWDYIHCTKEGWSPEVPCLRKCTFSYVENGYRPSSERAYIQNQSVKVDCYPGYSLPNEQTEITCTENGWSPLPKCIRVKTCSKSDIEVENGFMSEFDFTYALNRKTEYRCKPGYVTTDGETSGSVTCLQSGWSHQPTCIKSCDMPDFENSRPKTNSKWYKLGDKLDYECHDGYENMDGHSKGTIECGYHGWTDLPTCYERECRVPQVGKEVFVIDPKNEKYRVGDVLKFTCRAGLRRVGPDSIQCYHFGWSPNVPTCKGQVQSCSSPPQLLNGQVKGTKKEEYEHSEVVEYVCNSKFLLKGPHKIECVDGKWTTLPTCIEEESTCGDIPELEHGYVEPSAPPYHHGDSVAFSCRETFTMIGHRSITCIKGTWTQLPQCVATDQLEKCVVPDSIASETNLPNKNEFNHNTKISYRCWGKSGNKHSICINGRWDPKLTCTEVKIQPCPPPPQIPYSQNVTTTVNYQDGEKMSILCQENYLIQGAEEIVCKDGRWQSIPRCAEKSPCSKPPDVDHGRIRSSIFPKEGEGRVYPHGTKLSYVCEDGFGISGRDGITCHMGKWSSPPLCVVKPCDFPQINHGRLYYEDRYRPYFPVAVGNYYSYHCNPDFVTPSNSYWDYIHCTKEGWSPEVPCLRKCTFSYVENGYRPSSERAYLQNESVKVDCYPGYSLPNEQTEITCTENGWSPLPKCIRVKTCPERDSTGKCGPPPPIENGDITSLSLPVYTSGSSVEYQCQSLYRLEGDKKIMCRNGKWGKPPKCLHACVISEEIMEKYNITLKWKERQKLYSQTGDTVEFICKYGYHPTTSQSFRKTCQDGKLEYPRCVKKAGRYYHY</sequence>
<dbReference type="FunFam" id="2.10.70.10:FF:000130">
    <property type="entry name" value="Complement factor H"/>
    <property type="match status" value="1"/>
</dbReference>
<feature type="signal peptide" evidence="15">
    <location>
        <begin position="1"/>
        <end position="18"/>
    </location>
</feature>
<dbReference type="STRING" id="9986.ENSOCUP00000048182"/>
<dbReference type="Gene3D" id="2.10.70.10">
    <property type="entry name" value="Complement Module, domain 1"/>
    <property type="match status" value="29"/>
</dbReference>
<dbReference type="Pfam" id="PF00084">
    <property type="entry name" value="Sushi"/>
    <property type="match status" value="26"/>
</dbReference>
<dbReference type="EMBL" id="AAGW02054075">
    <property type="status" value="NOT_ANNOTATED_CDS"/>
    <property type="molecule type" value="Genomic_DNA"/>
</dbReference>
<keyword evidence="2" id="KW-0964">Secreted</keyword>
<evidence type="ECO:0000313" key="18">
    <source>
        <dbReference type="Proteomes" id="UP000001811"/>
    </source>
</evidence>
<evidence type="ECO:0000256" key="5">
    <source>
        <dbReference type="ARBA" id="ARBA00022659"/>
    </source>
</evidence>
<feature type="domain" description="Sushi" evidence="16">
    <location>
        <begin position="1608"/>
        <end position="1665"/>
    </location>
</feature>
<dbReference type="InterPro" id="IPR051503">
    <property type="entry name" value="ComplSys_Reg/VirEntry_Med"/>
</dbReference>
<dbReference type="FunFam" id="2.10.70.10:FF:000060">
    <property type="entry name" value="Complement inhibitory factor H"/>
    <property type="match status" value="1"/>
</dbReference>
<feature type="disulfide bond" evidence="14">
    <location>
        <begin position="1241"/>
        <end position="1284"/>
    </location>
</feature>
<feature type="domain" description="Sushi" evidence="16">
    <location>
        <begin position="1177"/>
        <end position="1236"/>
    </location>
</feature>
<dbReference type="SMR" id="A0A5F9DPA3"/>
<dbReference type="PANTHER" id="PTHR45785:SF7">
    <property type="entry name" value="COMPLEMENT FACTOR H"/>
    <property type="match status" value="1"/>
</dbReference>
<reference evidence="17 18" key="1">
    <citation type="journal article" date="2011" name="Nature">
        <title>A high-resolution map of human evolutionary constraint using 29 mammals.</title>
        <authorList>
            <person name="Lindblad-Toh K."/>
            <person name="Garber M."/>
            <person name="Zuk O."/>
            <person name="Lin M.F."/>
            <person name="Parker B.J."/>
            <person name="Washietl S."/>
            <person name="Kheradpour P."/>
            <person name="Ernst J."/>
            <person name="Jordan G."/>
            <person name="Mauceli E."/>
            <person name="Ward L.D."/>
            <person name="Lowe C.B."/>
            <person name="Holloway A.K."/>
            <person name="Clamp M."/>
            <person name="Gnerre S."/>
            <person name="Alfoldi J."/>
            <person name="Beal K."/>
            <person name="Chang J."/>
            <person name="Clawson H."/>
            <person name="Cuff J."/>
            <person name="Di Palma F."/>
            <person name="Fitzgerald S."/>
            <person name="Flicek P."/>
            <person name="Guttman M."/>
            <person name="Hubisz M.J."/>
            <person name="Jaffe D.B."/>
            <person name="Jungreis I."/>
            <person name="Kent W.J."/>
            <person name="Kostka D."/>
            <person name="Lara M."/>
            <person name="Martins A.L."/>
            <person name="Massingham T."/>
            <person name="Moltke I."/>
            <person name="Raney B.J."/>
            <person name="Rasmussen M.D."/>
            <person name="Robinson J."/>
            <person name="Stark A."/>
            <person name="Vilella A.J."/>
            <person name="Wen J."/>
            <person name="Xie X."/>
            <person name="Zody M.C."/>
            <person name="Baldwin J."/>
            <person name="Bloom T."/>
            <person name="Chin C.W."/>
            <person name="Heiman D."/>
            <person name="Nicol R."/>
            <person name="Nusbaum C."/>
            <person name="Young S."/>
            <person name="Wilkinson J."/>
            <person name="Worley K.C."/>
            <person name="Kovar C.L."/>
            <person name="Muzny D.M."/>
            <person name="Gibbs R.A."/>
            <person name="Cree A."/>
            <person name="Dihn H.H."/>
            <person name="Fowler G."/>
            <person name="Jhangiani S."/>
            <person name="Joshi V."/>
            <person name="Lee S."/>
            <person name="Lewis L.R."/>
            <person name="Nazareth L.V."/>
            <person name="Okwuonu G."/>
            <person name="Santibanez J."/>
            <person name="Warren W.C."/>
            <person name="Mardis E.R."/>
            <person name="Weinstock G.M."/>
            <person name="Wilson R.K."/>
            <person name="Delehaunty K."/>
            <person name="Dooling D."/>
            <person name="Fronik C."/>
            <person name="Fulton L."/>
            <person name="Fulton B."/>
            <person name="Graves T."/>
            <person name="Minx P."/>
            <person name="Sodergren E."/>
            <person name="Birney E."/>
            <person name="Margulies E.H."/>
            <person name="Herrero J."/>
            <person name="Green E.D."/>
            <person name="Haussler D."/>
            <person name="Siepel A."/>
            <person name="Goldman N."/>
            <person name="Pollard K.S."/>
            <person name="Pedersen J.S."/>
            <person name="Lander E.S."/>
            <person name="Kellis M."/>
        </authorList>
    </citation>
    <scope>NUCLEOTIDE SEQUENCE [LARGE SCALE GENOMIC DNA]</scope>
    <source>
        <strain evidence="17 18">Thorbecke inbred</strain>
    </source>
</reference>
<dbReference type="EMBL" id="AAGW02054076">
    <property type="status" value="NOT_ANNOTATED_CDS"/>
    <property type="molecule type" value="Genomic_DNA"/>
</dbReference>